<feature type="region of interest" description="Disordered" evidence="1">
    <location>
        <begin position="98"/>
        <end position="118"/>
    </location>
</feature>
<evidence type="ECO:0000256" key="1">
    <source>
        <dbReference type="SAM" id="MobiDB-lite"/>
    </source>
</evidence>
<evidence type="ECO:0000313" key="2">
    <source>
        <dbReference type="EMBL" id="WOS74773.1"/>
    </source>
</evidence>
<reference evidence="2" key="1">
    <citation type="submission" date="2023-06" db="EMBL/GenBank/DDBJ databases">
        <authorList>
            <consortium name="Clinical and Environmental Microbiology Branch: Whole genome sequencing antimicrobial resistance pathogens in the healthcare setting"/>
        </authorList>
    </citation>
    <scope>NUCLEOTIDE SEQUENCE</scope>
    <source>
        <strain evidence="2">2021CK-01020</strain>
        <plasmid evidence="2">unnamed1</plasmid>
    </source>
</reference>
<dbReference type="AlphaFoldDB" id="A0AAQ3LEA6"/>
<keyword evidence="2" id="KW-0614">Plasmid</keyword>
<accession>A0AAQ3LEA6</accession>
<dbReference type="RefSeq" id="WP_023095643.1">
    <property type="nucleotide sequence ID" value="NZ_CAADMU010000943.1"/>
</dbReference>
<sequence length="148" mass="16668">MTPSNGIVEIRTLAELLSLYEIASDSTLTKDQYRNPLRPYRLIQPEASCQYQKNGKRCSQMHQHGFVVERHDDSKVLIGNCCALNHLGLDDEQVRGELKNPFSDGRPSDANGQPGKSGFVSITSATWCSHRKPDPIWRSRNQITEISL</sequence>
<proteinExistence type="predicted"/>
<dbReference type="EMBL" id="CP136985">
    <property type="protein sequence ID" value="WOS74773.1"/>
    <property type="molecule type" value="Genomic_DNA"/>
</dbReference>
<dbReference type="Proteomes" id="UP001297540">
    <property type="component" value="Plasmid unnamed1"/>
</dbReference>
<gene>
    <name evidence="2" type="ORF">L4V69_00930</name>
</gene>
<geneLocation type="plasmid" evidence="2 3">
    <name>unnamed1</name>
</geneLocation>
<name>A0AAQ3LEA6_PSEAI</name>
<reference evidence="2" key="2">
    <citation type="submission" date="2023-10" db="EMBL/GenBank/DDBJ databases">
        <title>Pathogen: clinical or host-associated sample.</title>
        <authorList>
            <person name="Hergert J."/>
            <person name="Casey R."/>
            <person name="Wagner J."/>
            <person name="Young E.L."/>
            <person name="Oakeson K.F."/>
        </authorList>
    </citation>
    <scope>NUCLEOTIDE SEQUENCE</scope>
    <source>
        <strain evidence="2">2021CK-01020</strain>
        <plasmid evidence="2">unnamed1</plasmid>
    </source>
</reference>
<protein>
    <submittedName>
        <fullName evidence="2">Uncharacterized protein</fullName>
    </submittedName>
</protein>
<evidence type="ECO:0000313" key="3">
    <source>
        <dbReference type="Proteomes" id="UP001297540"/>
    </source>
</evidence>
<organism evidence="2 3">
    <name type="scientific">Pseudomonas aeruginosa</name>
    <dbReference type="NCBI Taxonomy" id="287"/>
    <lineage>
        <taxon>Bacteria</taxon>
        <taxon>Pseudomonadati</taxon>
        <taxon>Pseudomonadota</taxon>
        <taxon>Gammaproteobacteria</taxon>
        <taxon>Pseudomonadales</taxon>
        <taxon>Pseudomonadaceae</taxon>
        <taxon>Pseudomonas</taxon>
    </lineage>
</organism>